<reference evidence="2" key="2">
    <citation type="submission" date="2025-08" db="UniProtKB">
        <authorList>
            <consortium name="RefSeq"/>
        </authorList>
    </citation>
    <scope>IDENTIFICATION</scope>
</reference>
<accession>A0AAJ8BNL0</accession>
<sequence>MSRIWLHPGWEDIKQPHQGTWSHSKAETPLEYGTRTRKSGENGWEPDPRPGRGRVQIGHPASAYAADLQTEGLWTNVRGGNSDGMLESQVLVNRNSAVHTAPSGVGILGNALHARTGFKKAAAIRRSGWPEVWRFSGDFGPSGWGFQPD</sequence>
<evidence type="ECO:0000256" key="1">
    <source>
        <dbReference type="SAM" id="MobiDB-lite"/>
    </source>
</evidence>
<feature type="region of interest" description="Disordered" evidence="1">
    <location>
        <begin position="16"/>
        <end position="56"/>
    </location>
</feature>
<protein>
    <submittedName>
        <fullName evidence="2">Uncharacterized protein</fullName>
    </submittedName>
</protein>
<dbReference type="AlphaFoldDB" id="A0AAJ8BNL0"/>
<reference evidence="2" key="1">
    <citation type="submission" date="2025-02" db="EMBL/GenBank/DDBJ databases">
        <authorList>
            <consortium name="NCBI Genome Project"/>
        </authorList>
    </citation>
    <scope>NUCLEOTIDE SEQUENCE</scope>
</reference>
<name>A0AAJ8BNL0_ASPNG</name>
<gene>
    <name evidence="2" type="ORF">An07g06870</name>
</gene>
<dbReference type="KEGG" id="ang:An07g06870"/>
<dbReference type="GeneID" id="84591447"/>
<proteinExistence type="predicted"/>
<organism evidence="2">
    <name type="scientific">Aspergillus niger</name>
    <dbReference type="NCBI Taxonomy" id="5061"/>
    <lineage>
        <taxon>Eukaryota</taxon>
        <taxon>Fungi</taxon>
        <taxon>Dikarya</taxon>
        <taxon>Ascomycota</taxon>
        <taxon>Pezizomycotina</taxon>
        <taxon>Eurotiomycetes</taxon>
        <taxon>Eurotiomycetidae</taxon>
        <taxon>Eurotiales</taxon>
        <taxon>Aspergillaceae</taxon>
        <taxon>Aspergillus</taxon>
        <taxon>Aspergillus subgen. Circumdati</taxon>
    </lineage>
</organism>
<dbReference type="RefSeq" id="XP_059600987.1">
    <property type="nucleotide sequence ID" value="XM_059748555.1"/>
</dbReference>
<dbReference type="VEuPathDB" id="FungiDB:An07g06870"/>
<evidence type="ECO:0000313" key="2">
    <source>
        <dbReference type="RefSeq" id="XP_059600987.1"/>
    </source>
</evidence>